<dbReference type="OrthoDB" id="1052878at2"/>
<dbReference type="AlphaFoldDB" id="A0A3L7ZTZ0"/>
<evidence type="ECO:0000313" key="1">
    <source>
        <dbReference type="EMBL" id="RLT74462.1"/>
    </source>
</evidence>
<sequence>MSYVNMKSRRSFDFYAPYNEEGERLVTVPFPVAVERKVEESGIVHDANPALVTVAPAAAETIEVETKVQAGSLLIVRNEGTAVATVGGANCAASKVTTLMWDGNAYAELATSGIG</sequence>
<name>A0A3L7ZTZ0_PARDI</name>
<dbReference type="Proteomes" id="UP000278164">
    <property type="component" value="Unassembled WGS sequence"/>
</dbReference>
<dbReference type="RefSeq" id="WP_121735255.1">
    <property type="nucleotide sequence ID" value="NZ_JAQMQL010000019.1"/>
</dbReference>
<evidence type="ECO:0000313" key="2">
    <source>
        <dbReference type="Proteomes" id="UP000278164"/>
    </source>
</evidence>
<organism evidence="1 2">
    <name type="scientific">Parabacteroides distasonis</name>
    <dbReference type="NCBI Taxonomy" id="823"/>
    <lineage>
        <taxon>Bacteria</taxon>
        <taxon>Pseudomonadati</taxon>
        <taxon>Bacteroidota</taxon>
        <taxon>Bacteroidia</taxon>
        <taxon>Bacteroidales</taxon>
        <taxon>Tannerellaceae</taxon>
        <taxon>Parabacteroides</taxon>
    </lineage>
</organism>
<dbReference type="EMBL" id="RAYI01000007">
    <property type="protein sequence ID" value="RLT74462.1"/>
    <property type="molecule type" value="Genomic_DNA"/>
</dbReference>
<gene>
    <name evidence="1" type="ORF">D7V78_04955</name>
</gene>
<protein>
    <submittedName>
        <fullName evidence="1">Uncharacterized protein</fullName>
    </submittedName>
</protein>
<reference evidence="1 2" key="1">
    <citation type="submission" date="2018-09" db="EMBL/GenBank/DDBJ databases">
        <title>Murine metabolic-syndrome-specific gut microbial biobank.</title>
        <authorList>
            <person name="Liu C."/>
        </authorList>
    </citation>
    <scope>NUCLEOTIDE SEQUENCE [LARGE SCALE GENOMIC DNA]</scope>
    <source>
        <strain evidence="1 2">8-P5</strain>
    </source>
</reference>
<comment type="caution">
    <text evidence="1">The sequence shown here is derived from an EMBL/GenBank/DDBJ whole genome shotgun (WGS) entry which is preliminary data.</text>
</comment>
<accession>A0A3L7ZTZ0</accession>
<proteinExistence type="predicted"/>